<dbReference type="EMBL" id="JUIV01000005">
    <property type="protein sequence ID" value="RYJ39053.1"/>
    <property type="molecule type" value="Genomic_DNA"/>
</dbReference>
<accession>A0A444VZQ1</accession>
<sequence length="48" mass="5725">MKTSNKRNKEITKTYFSNKSRRNKDRFVNLMVFTVVLFITVMLIAKIV</sequence>
<keyword evidence="1" id="KW-0472">Membrane</keyword>
<keyword evidence="1" id="KW-0812">Transmembrane</keyword>
<evidence type="ECO:0000313" key="2">
    <source>
        <dbReference type="EMBL" id="RYJ39053.1"/>
    </source>
</evidence>
<gene>
    <name evidence="2" type="ORF">NU08_1891</name>
</gene>
<evidence type="ECO:0000256" key="1">
    <source>
        <dbReference type="SAM" id="Phobius"/>
    </source>
</evidence>
<evidence type="ECO:0000313" key="3">
    <source>
        <dbReference type="Proteomes" id="UP000290433"/>
    </source>
</evidence>
<feature type="transmembrane region" description="Helical" evidence="1">
    <location>
        <begin position="27"/>
        <end position="45"/>
    </location>
</feature>
<reference evidence="2 3" key="1">
    <citation type="submission" date="2014-12" db="EMBL/GenBank/DDBJ databases">
        <title>Genome sequence of Flavobacterium anhuiense RCM74.</title>
        <authorList>
            <person name="Kim J.F."/>
            <person name="Song J.Y."/>
            <person name="Kwak M.-J."/>
            <person name="Lee S.-W."/>
        </authorList>
    </citation>
    <scope>NUCLEOTIDE SEQUENCE [LARGE SCALE GENOMIC DNA]</scope>
    <source>
        <strain evidence="2 3">RCM74</strain>
    </source>
</reference>
<protein>
    <submittedName>
        <fullName evidence="2">Uncharacterized protein</fullName>
    </submittedName>
</protein>
<name>A0A444VZQ1_9FLAO</name>
<dbReference type="Proteomes" id="UP000290433">
    <property type="component" value="Unassembled WGS sequence"/>
</dbReference>
<comment type="caution">
    <text evidence="2">The sequence shown here is derived from an EMBL/GenBank/DDBJ whole genome shotgun (WGS) entry which is preliminary data.</text>
</comment>
<dbReference type="AlphaFoldDB" id="A0A444VZQ1"/>
<proteinExistence type="predicted"/>
<organism evidence="2 3">
    <name type="scientific">Flavobacterium anhuiense</name>
    <dbReference type="NCBI Taxonomy" id="459526"/>
    <lineage>
        <taxon>Bacteria</taxon>
        <taxon>Pseudomonadati</taxon>
        <taxon>Bacteroidota</taxon>
        <taxon>Flavobacteriia</taxon>
        <taxon>Flavobacteriales</taxon>
        <taxon>Flavobacteriaceae</taxon>
        <taxon>Flavobacterium</taxon>
    </lineage>
</organism>
<keyword evidence="1" id="KW-1133">Transmembrane helix</keyword>